<dbReference type="Pfam" id="PF12796">
    <property type="entry name" value="Ank_2"/>
    <property type="match status" value="1"/>
</dbReference>
<dbReference type="Gene3D" id="1.25.40.20">
    <property type="entry name" value="Ankyrin repeat-containing domain"/>
    <property type="match status" value="2"/>
</dbReference>
<keyword evidence="1" id="KW-0677">Repeat</keyword>
<dbReference type="SMART" id="SM00248">
    <property type="entry name" value="ANK"/>
    <property type="match status" value="3"/>
</dbReference>
<dbReference type="Gene3D" id="3.10.20.90">
    <property type="entry name" value="Phosphatidylinositol 3-kinase Catalytic Subunit, Chain A, domain 1"/>
    <property type="match status" value="1"/>
</dbReference>
<feature type="repeat" description="ANK" evidence="3">
    <location>
        <begin position="164"/>
        <end position="196"/>
    </location>
</feature>
<dbReference type="SUPFAM" id="SSF48403">
    <property type="entry name" value="Ankyrin repeat"/>
    <property type="match status" value="1"/>
</dbReference>
<feature type="repeat" description="ANK" evidence="3">
    <location>
        <begin position="131"/>
        <end position="163"/>
    </location>
</feature>
<dbReference type="PRINTS" id="PR01415">
    <property type="entry name" value="ANKYRIN"/>
</dbReference>
<dbReference type="SUPFAM" id="SSF54236">
    <property type="entry name" value="Ubiquitin-like"/>
    <property type="match status" value="1"/>
</dbReference>
<sequence length="242" mass="26527">MLHVTLLSGEDLAAFPFSELSDVKALKQRLHEQHGLPPRFRQRLFHEENALDDAVTLASVMESQAIHEDTTLSDAVKPDAVMHLQALVLEFSDASHAQRIELDDAARCGLLHEVEALLQLPMDPDVVLNEYGHTPLMQASGNGHVEIVRLLLEAGAQKDALDCDGTTALIWAAHDGRDSVVEVLLEAGVQKDIRENIGWTALMCYLEILSRTFSGKTALMLAADENADAEVVRLLQPVAETP</sequence>
<dbReference type="PANTHER" id="PTHR24166">
    <property type="entry name" value="ROLLING PEBBLES, ISOFORM B"/>
    <property type="match status" value="1"/>
</dbReference>
<dbReference type="PROSITE" id="PS50088">
    <property type="entry name" value="ANK_REPEAT"/>
    <property type="match status" value="2"/>
</dbReference>
<name>A0A1Q9EUN8_SYMMI</name>
<keyword evidence="2 3" id="KW-0040">ANK repeat</keyword>
<comment type="caution">
    <text evidence="4">The sequence shown here is derived from an EMBL/GenBank/DDBJ whole genome shotgun (WGS) entry which is preliminary data.</text>
</comment>
<dbReference type="GO" id="GO:0016301">
    <property type="term" value="F:kinase activity"/>
    <property type="evidence" value="ECO:0007669"/>
    <property type="project" value="UniProtKB-KW"/>
</dbReference>
<keyword evidence="5" id="KW-1185">Reference proteome</keyword>
<proteinExistence type="predicted"/>
<dbReference type="EMBL" id="LSRX01000065">
    <property type="protein sequence ID" value="OLQ11117.1"/>
    <property type="molecule type" value="Genomic_DNA"/>
</dbReference>
<evidence type="ECO:0000313" key="5">
    <source>
        <dbReference type="Proteomes" id="UP000186817"/>
    </source>
</evidence>
<dbReference type="CDD" id="cd17039">
    <property type="entry name" value="Ubl_ubiquitin_like"/>
    <property type="match status" value="1"/>
</dbReference>
<dbReference type="InterPro" id="IPR029071">
    <property type="entry name" value="Ubiquitin-like_domsf"/>
</dbReference>
<evidence type="ECO:0000256" key="1">
    <source>
        <dbReference type="ARBA" id="ARBA00022737"/>
    </source>
</evidence>
<dbReference type="PANTHER" id="PTHR24166:SF48">
    <property type="entry name" value="PROTEIN VAPYRIN"/>
    <property type="match status" value="1"/>
</dbReference>
<evidence type="ECO:0000256" key="3">
    <source>
        <dbReference type="PROSITE-ProRule" id="PRU00023"/>
    </source>
</evidence>
<gene>
    <name evidence="4" type="primary">Kidins220</name>
    <name evidence="4" type="ORF">AK812_SmicGene5083</name>
</gene>
<dbReference type="PROSITE" id="PS50297">
    <property type="entry name" value="ANK_REP_REGION"/>
    <property type="match status" value="2"/>
</dbReference>
<dbReference type="OrthoDB" id="285735at2759"/>
<keyword evidence="4" id="KW-0418">Kinase</keyword>
<dbReference type="Proteomes" id="UP000186817">
    <property type="component" value="Unassembled WGS sequence"/>
</dbReference>
<evidence type="ECO:0000313" key="4">
    <source>
        <dbReference type="EMBL" id="OLQ11117.1"/>
    </source>
</evidence>
<dbReference type="InterPro" id="IPR050889">
    <property type="entry name" value="Dendritic_Spine_Reg/Scaffold"/>
</dbReference>
<dbReference type="InterPro" id="IPR036770">
    <property type="entry name" value="Ankyrin_rpt-contain_sf"/>
</dbReference>
<organism evidence="4 5">
    <name type="scientific">Symbiodinium microadriaticum</name>
    <name type="common">Dinoflagellate</name>
    <name type="synonym">Zooxanthella microadriatica</name>
    <dbReference type="NCBI Taxonomy" id="2951"/>
    <lineage>
        <taxon>Eukaryota</taxon>
        <taxon>Sar</taxon>
        <taxon>Alveolata</taxon>
        <taxon>Dinophyceae</taxon>
        <taxon>Suessiales</taxon>
        <taxon>Symbiodiniaceae</taxon>
        <taxon>Symbiodinium</taxon>
    </lineage>
</organism>
<evidence type="ECO:0000256" key="2">
    <source>
        <dbReference type="ARBA" id="ARBA00023043"/>
    </source>
</evidence>
<keyword evidence="4" id="KW-0808">Transferase</keyword>
<accession>A0A1Q9EUN8</accession>
<protein>
    <submittedName>
        <fullName evidence="4">Kinase D-interacting substrate of 220 kDa</fullName>
    </submittedName>
</protein>
<dbReference type="AlphaFoldDB" id="A0A1Q9EUN8"/>
<reference evidence="4 5" key="1">
    <citation type="submission" date="2016-02" db="EMBL/GenBank/DDBJ databases">
        <title>Genome analysis of coral dinoflagellate symbionts highlights evolutionary adaptations to a symbiotic lifestyle.</title>
        <authorList>
            <person name="Aranda M."/>
            <person name="Li Y."/>
            <person name="Liew Y.J."/>
            <person name="Baumgarten S."/>
            <person name="Simakov O."/>
            <person name="Wilson M."/>
            <person name="Piel J."/>
            <person name="Ashoor H."/>
            <person name="Bougouffa S."/>
            <person name="Bajic V.B."/>
            <person name="Ryu T."/>
            <person name="Ravasi T."/>
            <person name="Bayer T."/>
            <person name="Micklem G."/>
            <person name="Kim H."/>
            <person name="Bhak J."/>
            <person name="Lajeunesse T.C."/>
            <person name="Voolstra C.R."/>
        </authorList>
    </citation>
    <scope>NUCLEOTIDE SEQUENCE [LARGE SCALE GENOMIC DNA]</scope>
    <source>
        <strain evidence="4 5">CCMP2467</strain>
    </source>
</reference>
<dbReference type="InterPro" id="IPR002110">
    <property type="entry name" value="Ankyrin_rpt"/>
</dbReference>